<dbReference type="PROSITE" id="PS51725">
    <property type="entry name" value="ABM"/>
    <property type="match status" value="1"/>
</dbReference>
<feature type="domain" description="ABM" evidence="1">
    <location>
        <begin position="22"/>
        <end position="115"/>
    </location>
</feature>
<dbReference type="GO" id="GO:0004497">
    <property type="term" value="F:monooxygenase activity"/>
    <property type="evidence" value="ECO:0007669"/>
    <property type="project" value="UniProtKB-KW"/>
</dbReference>
<dbReference type="AlphaFoldDB" id="A0A4R8CFZ0"/>
<accession>A0A4R8CFZ0</accession>
<dbReference type="SUPFAM" id="SSF54909">
    <property type="entry name" value="Dimeric alpha+beta barrel"/>
    <property type="match status" value="1"/>
</dbReference>
<evidence type="ECO:0000313" key="2">
    <source>
        <dbReference type="EMBL" id="TDW74974.1"/>
    </source>
</evidence>
<protein>
    <submittedName>
        <fullName evidence="2">Heme-degrading monooxygenase HmoA</fullName>
    </submittedName>
</protein>
<dbReference type="RefSeq" id="WP_134096821.1">
    <property type="nucleotide sequence ID" value="NZ_SODP01000001.1"/>
</dbReference>
<keyword evidence="3" id="KW-1185">Reference proteome</keyword>
<organism evidence="2 3">
    <name type="scientific">Kribbella pratensis</name>
    <dbReference type="NCBI Taxonomy" id="2512112"/>
    <lineage>
        <taxon>Bacteria</taxon>
        <taxon>Bacillati</taxon>
        <taxon>Actinomycetota</taxon>
        <taxon>Actinomycetes</taxon>
        <taxon>Propionibacteriales</taxon>
        <taxon>Kribbellaceae</taxon>
        <taxon>Kribbella</taxon>
    </lineage>
</organism>
<dbReference type="OrthoDB" id="1494517at2"/>
<dbReference type="Proteomes" id="UP000295146">
    <property type="component" value="Unassembled WGS sequence"/>
</dbReference>
<keyword evidence="2" id="KW-0560">Oxidoreductase</keyword>
<dbReference type="EMBL" id="SODP01000001">
    <property type="protein sequence ID" value="TDW74974.1"/>
    <property type="molecule type" value="Genomic_DNA"/>
</dbReference>
<gene>
    <name evidence="2" type="ORF">EV653_0085</name>
</gene>
<dbReference type="Pfam" id="PF03992">
    <property type="entry name" value="ABM"/>
    <property type="match status" value="1"/>
</dbReference>
<evidence type="ECO:0000259" key="1">
    <source>
        <dbReference type="PROSITE" id="PS51725"/>
    </source>
</evidence>
<dbReference type="Gene3D" id="3.30.70.100">
    <property type="match status" value="1"/>
</dbReference>
<proteinExistence type="predicted"/>
<dbReference type="InterPro" id="IPR007138">
    <property type="entry name" value="ABM_dom"/>
</dbReference>
<evidence type="ECO:0000313" key="3">
    <source>
        <dbReference type="Proteomes" id="UP000295146"/>
    </source>
</evidence>
<dbReference type="InterPro" id="IPR011008">
    <property type="entry name" value="Dimeric_a/b-barrel"/>
</dbReference>
<comment type="caution">
    <text evidence="2">The sequence shown here is derived from an EMBL/GenBank/DDBJ whole genome shotgun (WGS) entry which is preliminary data.</text>
</comment>
<keyword evidence="2" id="KW-0503">Monooxygenase</keyword>
<sequence length="119" mass="13683">MNQMSAEQRIAPKGEHQVDGPVTLMNRFAVRPERDEAFQALWTETSKYFMAQPGFVSLRLHRVVSSDAEYRWVNVANWRSEADFRAAHGTDEFRRVVTRPEWAEFPSAPLLFEVVTAVG</sequence>
<name>A0A4R8CFZ0_9ACTN</name>
<reference evidence="2 3" key="1">
    <citation type="submission" date="2019-03" db="EMBL/GenBank/DDBJ databases">
        <title>Genomic Encyclopedia of Type Strains, Phase III (KMG-III): the genomes of soil and plant-associated and newly described type strains.</title>
        <authorList>
            <person name="Whitman W."/>
        </authorList>
    </citation>
    <scope>NUCLEOTIDE SEQUENCE [LARGE SCALE GENOMIC DNA]</scope>
    <source>
        <strain evidence="2 3">VKM Ac-2573</strain>
    </source>
</reference>